<gene>
    <name evidence="9" type="ORF">D1114_22085</name>
</gene>
<evidence type="ECO:0000256" key="5">
    <source>
        <dbReference type="ARBA" id="ARBA00022989"/>
    </source>
</evidence>
<feature type="domain" description="ABC transmembrane type-1" evidence="8">
    <location>
        <begin position="195"/>
        <end position="379"/>
    </location>
</feature>
<keyword evidence="2 7" id="KW-0813">Transport</keyword>
<feature type="transmembrane region" description="Helical" evidence="7">
    <location>
        <begin position="139"/>
        <end position="157"/>
    </location>
</feature>
<dbReference type="SUPFAM" id="SSF161098">
    <property type="entry name" value="MetI-like"/>
    <property type="match status" value="2"/>
</dbReference>
<sequence length="392" mass="40181">VTLAALAVTFTSYLALLVGLRAAPPVWLDLVRSYGRGRLSELWHVRARGALPYVMAGLQIAAPAAFLGALVGEFTGAERGLGLLVIRALRELDAPATWGLATVAAGVTVASHAAIAAVGRRLSAEPPLILAAAPGRREGPLPVLAALALGFILWAGAMEAAGLSPFFAKRPWDVWAFLFTGPEAVAHRAELARALAQTLRVAVPGYLAGLLAGAGLAALVILAPRAEGAVLPVAVALRAIPIVTTAPLLVLALGRGPAGTVTIVAVMIFFPTLVACLQGMRQTPRAVLDLFESYSAGRGARLLHAQLPAMLPAFFASARMAVPAAILAATTAEWLATGTGLGALMAVTASTSAYGMLWSATLVIALAACLAWGALGLLERAVLSRTAAEQLA</sequence>
<name>A0AAX1UEY9_CERSP</name>
<evidence type="ECO:0000256" key="1">
    <source>
        <dbReference type="ARBA" id="ARBA00004651"/>
    </source>
</evidence>
<evidence type="ECO:0000313" key="10">
    <source>
        <dbReference type="Proteomes" id="UP000266305"/>
    </source>
</evidence>
<dbReference type="EMBL" id="QWGP01000045">
    <property type="protein sequence ID" value="RHZ90828.1"/>
    <property type="molecule type" value="Genomic_DNA"/>
</dbReference>
<accession>A0AAX1UEY9</accession>
<proteinExistence type="inferred from homology"/>
<evidence type="ECO:0000256" key="7">
    <source>
        <dbReference type="RuleBase" id="RU363032"/>
    </source>
</evidence>
<feature type="transmembrane region" description="Helical" evidence="7">
    <location>
        <begin position="98"/>
        <end position="118"/>
    </location>
</feature>
<evidence type="ECO:0000259" key="8">
    <source>
        <dbReference type="PROSITE" id="PS50928"/>
    </source>
</evidence>
<dbReference type="GO" id="GO:0055085">
    <property type="term" value="P:transmembrane transport"/>
    <property type="evidence" value="ECO:0007669"/>
    <property type="project" value="InterPro"/>
</dbReference>
<comment type="similarity">
    <text evidence="7">Belongs to the binding-protein-dependent transport system permease family.</text>
</comment>
<dbReference type="RefSeq" id="WP_119001493.1">
    <property type="nucleotide sequence ID" value="NZ_QWGP01000045.1"/>
</dbReference>
<feature type="transmembrane region" description="Helical" evidence="7">
    <location>
        <begin position="258"/>
        <end position="277"/>
    </location>
</feature>
<feature type="transmembrane region" description="Helical" evidence="7">
    <location>
        <begin position="203"/>
        <end position="222"/>
    </location>
</feature>
<dbReference type="InterPro" id="IPR035906">
    <property type="entry name" value="MetI-like_sf"/>
</dbReference>
<keyword evidence="6 7" id="KW-0472">Membrane</keyword>
<feature type="transmembrane region" description="Helical" evidence="7">
    <location>
        <begin position="229"/>
        <end position="252"/>
    </location>
</feature>
<feature type="transmembrane region" description="Helical" evidence="7">
    <location>
        <begin position="356"/>
        <end position="378"/>
    </location>
</feature>
<feature type="transmembrane region" description="Helical" evidence="7">
    <location>
        <begin position="311"/>
        <end position="336"/>
    </location>
</feature>
<keyword evidence="4 7" id="KW-0812">Transmembrane</keyword>
<comment type="subcellular location">
    <subcellularLocation>
        <location evidence="1 7">Cell membrane</location>
        <topology evidence="1 7">Multi-pass membrane protein</topology>
    </subcellularLocation>
</comment>
<dbReference type="AlphaFoldDB" id="A0AAX1UEY9"/>
<keyword evidence="5 7" id="KW-1133">Transmembrane helix</keyword>
<evidence type="ECO:0000313" key="9">
    <source>
        <dbReference type="EMBL" id="RHZ90828.1"/>
    </source>
</evidence>
<dbReference type="GO" id="GO:0005886">
    <property type="term" value="C:plasma membrane"/>
    <property type="evidence" value="ECO:0007669"/>
    <property type="project" value="UniProtKB-SubCell"/>
</dbReference>
<dbReference type="PROSITE" id="PS50928">
    <property type="entry name" value="ABC_TM1"/>
    <property type="match status" value="1"/>
</dbReference>
<keyword evidence="3" id="KW-1003">Cell membrane</keyword>
<dbReference type="PANTHER" id="PTHR30151">
    <property type="entry name" value="ALKANE SULFONATE ABC TRANSPORTER-RELATED, MEMBRANE SUBUNIT"/>
    <property type="match status" value="1"/>
</dbReference>
<evidence type="ECO:0000256" key="2">
    <source>
        <dbReference type="ARBA" id="ARBA00022448"/>
    </source>
</evidence>
<comment type="caution">
    <text evidence="9">The sequence shown here is derived from an EMBL/GenBank/DDBJ whole genome shotgun (WGS) entry which is preliminary data.</text>
</comment>
<dbReference type="InterPro" id="IPR000515">
    <property type="entry name" value="MetI-like"/>
</dbReference>
<evidence type="ECO:0000256" key="6">
    <source>
        <dbReference type="ARBA" id="ARBA00023136"/>
    </source>
</evidence>
<protein>
    <submittedName>
        <fullName evidence="9">ABC transporter permease subunit</fullName>
    </submittedName>
</protein>
<reference evidence="9 10" key="1">
    <citation type="submission" date="2018-08" db="EMBL/GenBank/DDBJ databases">
        <title>Draft genome sequence of Rhodobacter sphaeroides FY.</title>
        <authorList>
            <person name="Rayyan A."/>
            <person name="Meyer T.E."/>
            <person name="Kyndt J.A."/>
        </authorList>
    </citation>
    <scope>NUCLEOTIDE SEQUENCE [LARGE SCALE GENOMIC DNA]</scope>
    <source>
        <strain evidence="9 10">FY</strain>
    </source>
</reference>
<evidence type="ECO:0000256" key="3">
    <source>
        <dbReference type="ARBA" id="ARBA00022475"/>
    </source>
</evidence>
<feature type="non-terminal residue" evidence="9">
    <location>
        <position position="1"/>
    </location>
</feature>
<dbReference type="Gene3D" id="1.10.3720.10">
    <property type="entry name" value="MetI-like"/>
    <property type="match status" value="1"/>
</dbReference>
<organism evidence="9 10">
    <name type="scientific">Cereibacter sphaeroides</name>
    <name type="common">Rhodobacter sphaeroides</name>
    <dbReference type="NCBI Taxonomy" id="1063"/>
    <lineage>
        <taxon>Bacteria</taxon>
        <taxon>Pseudomonadati</taxon>
        <taxon>Pseudomonadota</taxon>
        <taxon>Alphaproteobacteria</taxon>
        <taxon>Rhodobacterales</taxon>
        <taxon>Paracoccaceae</taxon>
        <taxon>Cereibacter</taxon>
    </lineage>
</organism>
<evidence type="ECO:0000256" key="4">
    <source>
        <dbReference type="ARBA" id="ARBA00022692"/>
    </source>
</evidence>
<dbReference type="Proteomes" id="UP000266305">
    <property type="component" value="Unassembled WGS sequence"/>
</dbReference>
<dbReference type="PANTHER" id="PTHR30151:SF0">
    <property type="entry name" value="ABC TRANSPORTER PERMEASE PROTEIN MJ0413-RELATED"/>
    <property type="match status" value="1"/>
</dbReference>
<dbReference type="Pfam" id="PF00528">
    <property type="entry name" value="BPD_transp_1"/>
    <property type="match status" value="2"/>
</dbReference>